<sequence>MNQLLFFAGLKEAAGTENVNMDLAGLTVEEVKKKVFEVYPSEQLQTSMVAVNEEFAGQEHKIEEGDTIAFLPPVSGG</sequence>
<dbReference type="NCBIfam" id="TIGR01682">
    <property type="entry name" value="moaD"/>
    <property type="match status" value="1"/>
</dbReference>
<gene>
    <name evidence="4" type="primary">moaD</name>
    <name evidence="4" type="ORF">JF544_00525</name>
</gene>
<evidence type="ECO:0000313" key="5">
    <source>
        <dbReference type="Proteomes" id="UP000663970"/>
    </source>
</evidence>
<evidence type="ECO:0000256" key="2">
    <source>
        <dbReference type="ARBA" id="ARBA00024200"/>
    </source>
</evidence>
<dbReference type="InterPro" id="IPR044672">
    <property type="entry name" value="MOCS2A"/>
</dbReference>
<evidence type="ECO:0000313" key="4">
    <source>
        <dbReference type="EMBL" id="MBN8233705.1"/>
    </source>
</evidence>
<dbReference type="InterPro" id="IPR016155">
    <property type="entry name" value="Mopterin_synth/thiamin_S_b"/>
</dbReference>
<dbReference type="SUPFAM" id="SSF54285">
    <property type="entry name" value="MoaD/ThiS"/>
    <property type="match status" value="1"/>
</dbReference>
<dbReference type="Gene3D" id="3.10.20.30">
    <property type="match status" value="1"/>
</dbReference>
<protein>
    <recommendedName>
        <fullName evidence="3">Molybdopterin synthase sulfur carrier subunit</fullName>
    </recommendedName>
</protein>
<dbReference type="Pfam" id="PF02597">
    <property type="entry name" value="ThiS"/>
    <property type="match status" value="1"/>
</dbReference>
<evidence type="ECO:0000256" key="1">
    <source>
        <dbReference type="ARBA" id="ARBA00022741"/>
    </source>
</evidence>
<comment type="similarity">
    <text evidence="2">Belongs to the MoaD family.</text>
</comment>
<dbReference type="Proteomes" id="UP000663970">
    <property type="component" value="Unassembled WGS sequence"/>
</dbReference>
<keyword evidence="1" id="KW-0547">Nucleotide-binding</keyword>
<dbReference type="InterPro" id="IPR003749">
    <property type="entry name" value="ThiS/MoaD-like"/>
</dbReference>
<name>A0ABS3DQT0_9BACI</name>
<dbReference type="EMBL" id="JAEKJY010000001">
    <property type="protein sequence ID" value="MBN8233705.1"/>
    <property type="molecule type" value="Genomic_DNA"/>
</dbReference>
<evidence type="ECO:0000256" key="3">
    <source>
        <dbReference type="ARBA" id="ARBA00024247"/>
    </source>
</evidence>
<proteinExistence type="inferred from homology"/>
<dbReference type="RefSeq" id="WP_027953519.1">
    <property type="nucleotide sequence ID" value="NZ_JAEKJY010000001.1"/>
</dbReference>
<accession>A0ABS3DQT0</accession>
<dbReference type="CDD" id="cd00754">
    <property type="entry name" value="Ubl_MoaD"/>
    <property type="match status" value="1"/>
</dbReference>
<organism evidence="4 5">
    <name type="scientific">Halobacillus kuroshimensis</name>
    <dbReference type="NCBI Taxonomy" id="302481"/>
    <lineage>
        <taxon>Bacteria</taxon>
        <taxon>Bacillati</taxon>
        <taxon>Bacillota</taxon>
        <taxon>Bacilli</taxon>
        <taxon>Bacillales</taxon>
        <taxon>Bacillaceae</taxon>
        <taxon>Halobacillus</taxon>
    </lineage>
</organism>
<reference evidence="4 5" key="1">
    <citation type="submission" date="2020-12" db="EMBL/GenBank/DDBJ databases">
        <title>Oil enriched cultivation method for isolating marine PHA-producing bacteria.</title>
        <authorList>
            <person name="Zheng W."/>
            <person name="Yu S."/>
            <person name="Huang Y."/>
        </authorList>
    </citation>
    <scope>NUCLEOTIDE SEQUENCE [LARGE SCALE GENOMIC DNA]</scope>
    <source>
        <strain evidence="4 5">SY-2-6</strain>
    </source>
</reference>
<comment type="caution">
    <text evidence="4">The sequence shown here is derived from an EMBL/GenBank/DDBJ whole genome shotgun (WGS) entry which is preliminary data.</text>
</comment>
<dbReference type="PANTHER" id="PTHR33359:SF1">
    <property type="entry name" value="MOLYBDOPTERIN SYNTHASE SULFUR CARRIER SUBUNIT"/>
    <property type="match status" value="1"/>
</dbReference>
<dbReference type="InterPro" id="IPR012675">
    <property type="entry name" value="Beta-grasp_dom_sf"/>
</dbReference>
<keyword evidence="5" id="KW-1185">Reference proteome</keyword>
<dbReference type="PANTHER" id="PTHR33359">
    <property type="entry name" value="MOLYBDOPTERIN SYNTHASE SULFUR CARRIER SUBUNIT"/>
    <property type="match status" value="1"/>
</dbReference>